<comment type="caution">
    <text evidence="1">The sequence shown here is derived from an EMBL/GenBank/DDBJ whole genome shotgun (WGS) entry which is preliminary data.</text>
</comment>
<gene>
    <name evidence="1" type="ORF">Sangu_3246000</name>
</gene>
<accession>A0AAW2JEN5</accession>
<dbReference type="GO" id="GO:0005634">
    <property type="term" value="C:nucleus"/>
    <property type="evidence" value="ECO:0007669"/>
    <property type="project" value="TreeGrafter"/>
</dbReference>
<dbReference type="EMBL" id="JACGWK010001081">
    <property type="protein sequence ID" value="KAL0293090.1"/>
    <property type="molecule type" value="Genomic_DNA"/>
</dbReference>
<reference evidence="1" key="2">
    <citation type="journal article" date="2024" name="Plant">
        <title>Genomic evolution and insights into agronomic trait innovations of Sesamum species.</title>
        <authorList>
            <person name="Miao H."/>
            <person name="Wang L."/>
            <person name="Qu L."/>
            <person name="Liu H."/>
            <person name="Sun Y."/>
            <person name="Le M."/>
            <person name="Wang Q."/>
            <person name="Wei S."/>
            <person name="Zheng Y."/>
            <person name="Lin W."/>
            <person name="Duan Y."/>
            <person name="Cao H."/>
            <person name="Xiong S."/>
            <person name="Wang X."/>
            <person name="Wei L."/>
            <person name="Li C."/>
            <person name="Ma Q."/>
            <person name="Ju M."/>
            <person name="Zhao R."/>
            <person name="Li G."/>
            <person name="Mu C."/>
            <person name="Tian Q."/>
            <person name="Mei H."/>
            <person name="Zhang T."/>
            <person name="Gao T."/>
            <person name="Zhang H."/>
        </authorList>
    </citation>
    <scope>NUCLEOTIDE SEQUENCE</scope>
    <source>
        <strain evidence="1">G01</strain>
    </source>
</reference>
<organism evidence="1">
    <name type="scientific">Sesamum angustifolium</name>
    <dbReference type="NCBI Taxonomy" id="2727405"/>
    <lineage>
        <taxon>Eukaryota</taxon>
        <taxon>Viridiplantae</taxon>
        <taxon>Streptophyta</taxon>
        <taxon>Embryophyta</taxon>
        <taxon>Tracheophyta</taxon>
        <taxon>Spermatophyta</taxon>
        <taxon>Magnoliopsida</taxon>
        <taxon>eudicotyledons</taxon>
        <taxon>Gunneridae</taxon>
        <taxon>Pentapetalae</taxon>
        <taxon>asterids</taxon>
        <taxon>lamiids</taxon>
        <taxon>Lamiales</taxon>
        <taxon>Pedaliaceae</taxon>
        <taxon>Sesamum</taxon>
    </lineage>
</organism>
<sequence length="248" mass="27222">MPRPKAIGAGISIVDVERKEDDYDFLKLGREQTEDRLQKVVARLKSMVQYLEARDQYCKWLSCVSEMQETKAVYVKVSNNYEVDCDADLIDLEALLDDDGGKGPDVLDEVRWQGVLHFAAALGYNWAIPLALAARVSANFRDADGCTTLSGQHSHTEDSVLLLVQYFFSSTPPTYPAGRPPAELVANNGHKAIAGYLSNSLLSSLSSHISLLNLEDSNEDNDRRKPMEIATGWIATPAGCGDLPMGCP</sequence>
<dbReference type="GO" id="GO:0003690">
    <property type="term" value="F:double-stranded DNA binding"/>
    <property type="evidence" value="ECO:0007669"/>
    <property type="project" value="TreeGrafter"/>
</dbReference>
<name>A0AAW2JEN5_9LAMI</name>
<dbReference type="GO" id="GO:0003712">
    <property type="term" value="F:transcription coregulator activity"/>
    <property type="evidence" value="ECO:0007669"/>
    <property type="project" value="TreeGrafter"/>
</dbReference>
<dbReference type="PANTHER" id="PTHR23335:SF30">
    <property type="entry name" value="CALMODULIN-BINDING TRANSCRIPTION ACTIVATOR 3"/>
    <property type="match status" value="1"/>
</dbReference>
<dbReference type="PANTHER" id="PTHR23335">
    <property type="entry name" value="CALMODULIN-BINDING TRANSCRIPTION ACTIVATOR CAMTA"/>
    <property type="match status" value="1"/>
</dbReference>
<protein>
    <submittedName>
        <fullName evidence="1">Calmodulin-binding transcription activator 3</fullName>
    </submittedName>
</protein>
<dbReference type="GO" id="GO:0006357">
    <property type="term" value="P:regulation of transcription by RNA polymerase II"/>
    <property type="evidence" value="ECO:0007669"/>
    <property type="project" value="TreeGrafter"/>
</dbReference>
<dbReference type="AlphaFoldDB" id="A0AAW2JEN5"/>
<evidence type="ECO:0000313" key="1">
    <source>
        <dbReference type="EMBL" id="KAL0293090.1"/>
    </source>
</evidence>
<reference evidence="1" key="1">
    <citation type="submission" date="2020-06" db="EMBL/GenBank/DDBJ databases">
        <authorList>
            <person name="Li T."/>
            <person name="Hu X."/>
            <person name="Zhang T."/>
            <person name="Song X."/>
            <person name="Zhang H."/>
            <person name="Dai N."/>
            <person name="Sheng W."/>
            <person name="Hou X."/>
            <person name="Wei L."/>
        </authorList>
    </citation>
    <scope>NUCLEOTIDE SEQUENCE</scope>
    <source>
        <strain evidence="1">G01</strain>
        <tissue evidence="1">Leaf</tissue>
    </source>
</reference>
<proteinExistence type="predicted"/>